<accession>A0AA86NEV0</accession>
<sequence length="191" mass="22172">MQQNLNFELEKQLKTNGPDKIEQLNLELLALRNYKRNDLNLGEQVDELKVQVNALKLSLEQQKQLTVAKSREILDIKSIYNSQATQSTSGVCPMDQIHLDQIYALKQTIANQRHDMQQLNITITMLEEQIKQQDNKLQLSSAKLQKALAEQIKEAELRRKTLNQNTELKEKLQKMVRLDAEFGVYSPRSRK</sequence>
<name>A0AA86NEV0_9EUKA</name>
<keyword evidence="1" id="KW-0175">Coiled coil</keyword>
<evidence type="ECO:0000313" key="2">
    <source>
        <dbReference type="EMBL" id="CAI9917868.1"/>
    </source>
</evidence>
<evidence type="ECO:0000313" key="4">
    <source>
        <dbReference type="Proteomes" id="UP001642409"/>
    </source>
</evidence>
<evidence type="ECO:0000313" key="3">
    <source>
        <dbReference type="EMBL" id="CAL6085913.1"/>
    </source>
</evidence>
<organism evidence="2">
    <name type="scientific">Hexamita inflata</name>
    <dbReference type="NCBI Taxonomy" id="28002"/>
    <lineage>
        <taxon>Eukaryota</taxon>
        <taxon>Metamonada</taxon>
        <taxon>Diplomonadida</taxon>
        <taxon>Hexamitidae</taxon>
        <taxon>Hexamitinae</taxon>
        <taxon>Hexamita</taxon>
    </lineage>
</organism>
<dbReference type="EMBL" id="CATOUU010000143">
    <property type="protein sequence ID" value="CAI9917868.1"/>
    <property type="molecule type" value="Genomic_DNA"/>
</dbReference>
<dbReference type="AlphaFoldDB" id="A0AA86NEV0"/>
<evidence type="ECO:0000256" key="1">
    <source>
        <dbReference type="SAM" id="Coils"/>
    </source>
</evidence>
<reference evidence="2" key="1">
    <citation type="submission" date="2023-06" db="EMBL/GenBank/DDBJ databases">
        <authorList>
            <person name="Kurt Z."/>
        </authorList>
    </citation>
    <scope>NUCLEOTIDE SEQUENCE</scope>
</reference>
<protein>
    <submittedName>
        <fullName evidence="3">Hypothetical_protein</fullName>
    </submittedName>
</protein>
<comment type="caution">
    <text evidence="2">The sequence shown here is derived from an EMBL/GenBank/DDBJ whole genome shotgun (WGS) entry which is preliminary data.</text>
</comment>
<keyword evidence="4" id="KW-1185">Reference proteome</keyword>
<feature type="coiled-coil region" evidence="1">
    <location>
        <begin position="109"/>
        <end position="178"/>
    </location>
</feature>
<reference evidence="3 4" key="2">
    <citation type="submission" date="2024-07" db="EMBL/GenBank/DDBJ databases">
        <authorList>
            <person name="Akdeniz Z."/>
        </authorList>
    </citation>
    <scope>NUCLEOTIDE SEQUENCE [LARGE SCALE GENOMIC DNA]</scope>
</reference>
<dbReference type="Proteomes" id="UP001642409">
    <property type="component" value="Unassembled WGS sequence"/>
</dbReference>
<gene>
    <name evidence="2" type="ORF">HINF_LOCUS5513</name>
    <name evidence="3" type="ORF">HINF_LOCUS62908</name>
</gene>
<dbReference type="EMBL" id="CAXDID020000389">
    <property type="protein sequence ID" value="CAL6085913.1"/>
    <property type="molecule type" value="Genomic_DNA"/>
</dbReference>
<proteinExistence type="predicted"/>